<accession>A0ACB9EXL9</accession>
<protein>
    <submittedName>
        <fullName evidence="1">Uncharacterized protein</fullName>
    </submittedName>
</protein>
<dbReference type="Proteomes" id="UP001055811">
    <property type="component" value="Linkage Group LG03"/>
</dbReference>
<comment type="caution">
    <text evidence="1">The sequence shown here is derived from an EMBL/GenBank/DDBJ whole genome shotgun (WGS) entry which is preliminary data.</text>
</comment>
<proteinExistence type="predicted"/>
<reference evidence="1 2" key="2">
    <citation type="journal article" date="2022" name="Mol. Ecol. Resour.">
        <title>The genomes of chicory, endive, great burdock and yacon provide insights into Asteraceae paleo-polyploidization history and plant inulin production.</title>
        <authorList>
            <person name="Fan W."/>
            <person name="Wang S."/>
            <person name="Wang H."/>
            <person name="Wang A."/>
            <person name="Jiang F."/>
            <person name="Liu H."/>
            <person name="Zhao H."/>
            <person name="Xu D."/>
            <person name="Zhang Y."/>
        </authorList>
    </citation>
    <scope>NUCLEOTIDE SEQUENCE [LARGE SCALE GENOMIC DNA]</scope>
    <source>
        <strain evidence="2">cv. Punajuju</strain>
        <tissue evidence="1">Leaves</tissue>
    </source>
</reference>
<sequence>MLMIVDGCDRDTPLFSTSQLIHYPRTTGTTWLYDGPFTTWTHEKNKGIGQPAGTLKFSGFWIKNRVNISHRLYFILKLPFLPKSPVGRRRLAFLVLHWGPVDSTRIATVGFQTQELHKVDSIILTHEHADAVLGLDDIRAVQPFSPINDIEPTPIFLNQHAVDRKLKAGQEVRCVAQLDWKIIEIRITNCTPTDISKKTGQQLDLLILDTLYKNGSHNTHFCFAQDCII</sequence>
<keyword evidence="2" id="KW-1185">Reference proteome</keyword>
<organism evidence="1 2">
    <name type="scientific">Cichorium intybus</name>
    <name type="common">Chicory</name>
    <dbReference type="NCBI Taxonomy" id="13427"/>
    <lineage>
        <taxon>Eukaryota</taxon>
        <taxon>Viridiplantae</taxon>
        <taxon>Streptophyta</taxon>
        <taxon>Embryophyta</taxon>
        <taxon>Tracheophyta</taxon>
        <taxon>Spermatophyta</taxon>
        <taxon>Magnoliopsida</taxon>
        <taxon>eudicotyledons</taxon>
        <taxon>Gunneridae</taxon>
        <taxon>Pentapetalae</taxon>
        <taxon>asterids</taxon>
        <taxon>campanulids</taxon>
        <taxon>Asterales</taxon>
        <taxon>Asteraceae</taxon>
        <taxon>Cichorioideae</taxon>
        <taxon>Cichorieae</taxon>
        <taxon>Cichoriinae</taxon>
        <taxon>Cichorium</taxon>
    </lineage>
</organism>
<name>A0ACB9EXL9_CICIN</name>
<evidence type="ECO:0000313" key="1">
    <source>
        <dbReference type="EMBL" id="KAI3763609.1"/>
    </source>
</evidence>
<gene>
    <name evidence="1" type="ORF">L2E82_13581</name>
</gene>
<reference evidence="2" key="1">
    <citation type="journal article" date="2022" name="Mol. Ecol. Resour.">
        <title>The genomes of chicory, endive, great burdock and yacon provide insights into Asteraceae palaeo-polyploidization history and plant inulin production.</title>
        <authorList>
            <person name="Fan W."/>
            <person name="Wang S."/>
            <person name="Wang H."/>
            <person name="Wang A."/>
            <person name="Jiang F."/>
            <person name="Liu H."/>
            <person name="Zhao H."/>
            <person name="Xu D."/>
            <person name="Zhang Y."/>
        </authorList>
    </citation>
    <scope>NUCLEOTIDE SEQUENCE [LARGE SCALE GENOMIC DNA]</scope>
    <source>
        <strain evidence="2">cv. Punajuju</strain>
    </source>
</reference>
<dbReference type="EMBL" id="CM042011">
    <property type="protein sequence ID" value="KAI3763609.1"/>
    <property type="molecule type" value="Genomic_DNA"/>
</dbReference>
<evidence type="ECO:0000313" key="2">
    <source>
        <dbReference type="Proteomes" id="UP001055811"/>
    </source>
</evidence>